<gene>
    <name evidence="3" type="ORF">TGVAND_437940</name>
</gene>
<evidence type="ECO:0000313" key="3">
    <source>
        <dbReference type="EMBL" id="KFH01972.1"/>
    </source>
</evidence>
<organism evidence="3 4">
    <name type="scientific">Toxoplasma gondii VAND</name>
    <dbReference type="NCBI Taxonomy" id="933077"/>
    <lineage>
        <taxon>Eukaryota</taxon>
        <taxon>Sar</taxon>
        <taxon>Alveolata</taxon>
        <taxon>Apicomplexa</taxon>
        <taxon>Conoidasida</taxon>
        <taxon>Coccidia</taxon>
        <taxon>Eucoccidiorida</taxon>
        <taxon>Eimeriorina</taxon>
        <taxon>Sarcocystidae</taxon>
        <taxon>Toxoplasma</taxon>
    </lineage>
</organism>
<accession>A0A086PNP0</accession>
<feature type="region of interest" description="Disordered" evidence="1">
    <location>
        <begin position="55"/>
        <end position="86"/>
    </location>
</feature>
<keyword evidence="2" id="KW-0732">Signal</keyword>
<evidence type="ECO:0008006" key="5">
    <source>
        <dbReference type="Google" id="ProtNLM"/>
    </source>
</evidence>
<sequence>MVCLLRFSFRLVSVLLTRAGAKALKAAATSEDSPVRRLSGVSDGVDEETPLECLYSSRRQGGVDEREGSEKGGEGGELRRPLLSQPRRRIQKTRCYRFKKTLKLSRACAILPARQPTVARKHQPTLAARKRLHVSEKSTDNRSDDEGQMRRLEKEPNVQRS</sequence>
<reference evidence="3 4" key="2">
    <citation type="journal article" date="2015" name="Eukaryot. Cell">
        <title>Genetic mapping reveals that sinefungin resistance in Toxoplasma gondii is controlled by a putative amino acid transporter locus that can be used as a negative selectable marker.</title>
        <authorList>
            <person name="Behnke M.S."/>
            <person name="Khan A."/>
            <person name="Sibley L.D."/>
        </authorList>
    </citation>
    <scope>NUCLEOTIDE SEQUENCE [LARGE SCALE GENOMIC DNA]</scope>
    <source>
        <strain evidence="3 4">VAND</strain>
    </source>
</reference>
<evidence type="ECO:0000256" key="2">
    <source>
        <dbReference type="SAM" id="SignalP"/>
    </source>
</evidence>
<feature type="compositionally biased region" description="Basic and acidic residues" evidence="1">
    <location>
        <begin position="133"/>
        <end position="161"/>
    </location>
</feature>
<feature type="signal peptide" evidence="2">
    <location>
        <begin position="1"/>
        <end position="23"/>
    </location>
</feature>
<evidence type="ECO:0000313" key="4">
    <source>
        <dbReference type="Proteomes" id="UP000028840"/>
    </source>
</evidence>
<dbReference type="Proteomes" id="UP000028840">
    <property type="component" value="Unassembled WGS sequence"/>
</dbReference>
<evidence type="ECO:0000256" key="1">
    <source>
        <dbReference type="SAM" id="MobiDB-lite"/>
    </source>
</evidence>
<name>A0A086PNP0_TOXGO</name>
<dbReference type="AlphaFoldDB" id="A0A086PNP0"/>
<protein>
    <recommendedName>
        <fullName evidence="5">Secreted protein</fullName>
    </recommendedName>
</protein>
<dbReference type="EMBL" id="AEYJ02001452">
    <property type="protein sequence ID" value="KFH01972.1"/>
    <property type="molecule type" value="Genomic_DNA"/>
</dbReference>
<dbReference type="VEuPathDB" id="ToxoDB:TGVAND_437940"/>
<feature type="compositionally biased region" description="Basic residues" evidence="1">
    <location>
        <begin position="119"/>
        <end position="132"/>
    </location>
</feature>
<reference evidence="3 4" key="1">
    <citation type="submission" date="2014-08" db="EMBL/GenBank/DDBJ databases">
        <authorList>
            <person name="Sibley D."/>
            <person name="Venepally P."/>
            <person name="Karamycheva S."/>
            <person name="Hadjithomas M."/>
            <person name="Khan A."/>
            <person name="Brunk B."/>
            <person name="Roos D."/>
            <person name="Caler E."/>
            <person name="Lorenzi H."/>
        </authorList>
    </citation>
    <scope>NUCLEOTIDE SEQUENCE [LARGE SCALE GENOMIC DNA]</scope>
    <source>
        <strain evidence="3 4">VAND</strain>
    </source>
</reference>
<feature type="compositionally biased region" description="Basic and acidic residues" evidence="1">
    <location>
        <begin position="61"/>
        <end position="80"/>
    </location>
</feature>
<feature type="region of interest" description="Disordered" evidence="1">
    <location>
        <begin position="118"/>
        <end position="161"/>
    </location>
</feature>
<proteinExistence type="predicted"/>
<comment type="caution">
    <text evidence="3">The sequence shown here is derived from an EMBL/GenBank/DDBJ whole genome shotgun (WGS) entry which is preliminary data.</text>
</comment>
<feature type="chain" id="PRO_5001813661" description="Secreted protein" evidence="2">
    <location>
        <begin position="24"/>
        <end position="161"/>
    </location>
</feature>